<dbReference type="EMBL" id="HBGS01018733">
    <property type="protein sequence ID" value="CAD9405818.1"/>
    <property type="molecule type" value="Transcribed_RNA"/>
</dbReference>
<dbReference type="AlphaFoldDB" id="A0A7S2BT24"/>
<proteinExistence type="predicted"/>
<protein>
    <submittedName>
        <fullName evidence="1">Uncharacterized protein</fullName>
    </submittedName>
</protein>
<gene>
    <name evidence="1" type="ORF">DSPE1174_LOCUS9803</name>
</gene>
<evidence type="ECO:0000313" key="1">
    <source>
        <dbReference type="EMBL" id="CAD9405818.1"/>
    </source>
</evidence>
<organism evidence="1">
    <name type="scientific">Octactis speculum</name>
    <dbReference type="NCBI Taxonomy" id="3111310"/>
    <lineage>
        <taxon>Eukaryota</taxon>
        <taxon>Sar</taxon>
        <taxon>Stramenopiles</taxon>
        <taxon>Ochrophyta</taxon>
        <taxon>Dictyochophyceae</taxon>
        <taxon>Dictyochales</taxon>
        <taxon>Dictyochaceae</taxon>
        <taxon>Octactis</taxon>
    </lineage>
</organism>
<accession>A0A7S2BT24</accession>
<name>A0A7S2BT24_9STRA</name>
<reference evidence="1" key="1">
    <citation type="submission" date="2021-01" db="EMBL/GenBank/DDBJ databases">
        <authorList>
            <person name="Corre E."/>
            <person name="Pelletier E."/>
            <person name="Niang G."/>
            <person name="Scheremetjew M."/>
            <person name="Finn R."/>
            <person name="Kale V."/>
            <person name="Holt S."/>
            <person name="Cochrane G."/>
            <person name="Meng A."/>
            <person name="Brown T."/>
            <person name="Cohen L."/>
        </authorList>
    </citation>
    <scope>NUCLEOTIDE SEQUENCE</scope>
    <source>
        <strain evidence="1">CCMP1381</strain>
    </source>
</reference>
<sequence>MIIGRLFFKKEGVSRGAKAAVVPVEAADAVTNGVLSCLVKSLSRMEAPAPVACEGNEGVLEWRPQQQMMMMSLVRGSGNHELPSQPALSVCLSIYLSVYGV</sequence>